<comment type="caution">
    <text evidence="2">The sequence shown here is derived from an EMBL/GenBank/DDBJ whole genome shotgun (WGS) entry which is preliminary data.</text>
</comment>
<evidence type="ECO:0000313" key="3">
    <source>
        <dbReference type="Proteomes" id="UP000688947"/>
    </source>
</evidence>
<dbReference type="Proteomes" id="UP000688947">
    <property type="component" value="Unassembled WGS sequence"/>
</dbReference>
<organism evidence="2 3">
    <name type="scientific">Phytophthora cactorum</name>
    <dbReference type="NCBI Taxonomy" id="29920"/>
    <lineage>
        <taxon>Eukaryota</taxon>
        <taxon>Sar</taxon>
        <taxon>Stramenopiles</taxon>
        <taxon>Oomycota</taxon>
        <taxon>Peronosporomycetes</taxon>
        <taxon>Peronosporales</taxon>
        <taxon>Peronosporaceae</taxon>
        <taxon>Phytophthora</taxon>
    </lineage>
</organism>
<sequence length="108" mass="12121">QFLESICKFLSSIVQVSGGTMERLMAGASSVQMVLEVHRSCSEGLHVVTVLMSSKRLPFDCVWTHFECWMQSRRLQQRFVLVYCAACSSFGFYGVSGAWFVLANTPNI</sequence>
<gene>
    <name evidence="2" type="ORF">JG687_00009812</name>
</gene>
<feature type="transmembrane region" description="Helical" evidence="1">
    <location>
        <begin position="80"/>
        <end position="102"/>
    </location>
</feature>
<keyword evidence="1" id="KW-1133">Transmembrane helix</keyword>
<proteinExistence type="predicted"/>
<evidence type="ECO:0000313" key="2">
    <source>
        <dbReference type="EMBL" id="KAG6957714.1"/>
    </source>
</evidence>
<protein>
    <submittedName>
        <fullName evidence="2">Uncharacterized protein</fullName>
    </submittedName>
</protein>
<keyword evidence="1" id="KW-0472">Membrane</keyword>
<evidence type="ECO:0000256" key="1">
    <source>
        <dbReference type="SAM" id="Phobius"/>
    </source>
</evidence>
<dbReference type="EMBL" id="JAENGZ010000527">
    <property type="protein sequence ID" value="KAG6957714.1"/>
    <property type="molecule type" value="Genomic_DNA"/>
</dbReference>
<reference evidence="2" key="1">
    <citation type="submission" date="2021-01" db="EMBL/GenBank/DDBJ databases">
        <title>Phytophthora aleatoria, a newly-described species from Pinus radiata is distinct from Phytophthora cactorum isolates based on comparative genomics.</title>
        <authorList>
            <person name="Mcdougal R."/>
            <person name="Panda P."/>
            <person name="Williams N."/>
            <person name="Studholme D.J."/>
        </authorList>
    </citation>
    <scope>NUCLEOTIDE SEQUENCE</scope>
    <source>
        <strain evidence="2">NZFS 3830</strain>
    </source>
</reference>
<keyword evidence="1" id="KW-0812">Transmembrane</keyword>
<feature type="non-terminal residue" evidence="2">
    <location>
        <position position="1"/>
    </location>
</feature>
<name>A0A8T1UA72_9STRA</name>
<accession>A0A8T1UA72</accession>
<dbReference type="AlphaFoldDB" id="A0A8T1UA72"/>